<gene>
    <name evidence="1" type="ORF">FDK13_19905</name>
</gene>
<protein>
    <submittedName>
        <fullName evidence="1">Uncharacterized protein</fullName>
    </submittedName>
</protein>
<evidence type="ECO:0000313" key="2">
    <source>
        <dbReference type="Proteomes" id="UP000304900"/>
    </source>
</evidence>
<reference evidence="1 2" key="1">
    <citation type="submission" date="2019-05" db="EMBL/GenBank/DDBJ databases">
        <title>Dyadobacter AR-3-8 sp. nov., isolated from arctic soil.</title>
        <authorList>
            <person name="Chaudhary D.K."/>
        </authorList>
    </citation>
    <scope>NUCLEOTIDE SEQUENCE [LARGE SCALE GENOMIC DNA]</scope>
    <source>
        <strain evidence="1 2">AR-3-8</strain>
    </source>
</reference>
<sequence>MVSENRYSVLYTLKAQYHHIGCSSQAEAQSVLGLLMTDGNRIPVGIYDEKTDSFEWEIIGQYFHSQDSDSDQNSRLDEILTISRALRRRDSSWQPGYLQKPSFFA</sequence>
<dbReference type="Proteomes" id="UP000304900">
    <property type="component" value="Unassembled WGS sequence"/>
</dbReference>
<organism evidence="1 2">
    <name type="scientific">Dyadobacter frigoris</name>
    <dbReference type="NCBI Taxonomy" id="2576211"/>
    <lineage>
        <taxon>Bacteria</taxon>
        <taxon>Pseudomonadati</taxon>
        <taxon>Bacteroidota</taxon>
        <taxon>Cytophagia</taxon>
        <taxon>Cytophagales</taxon>
        <taxon>Spirosomataceae</taxon>
        <taxon>Dyadobacter</taxon>
    </lineage>
</organism>
<accession>A0A4V6Y1X9</accession>
<proteinExistence type="predicted"/>
<dbReference type="AlphaFoldDB" id="A0A4V6Y1X9"/>
<dbReference type="EMBL" id="SZVO01000009">
    <property type="protein sequence ID" value="TKT90703.1"/>
    <property type="molecule type" value="Genomic_DNA"/>
</dbReference>
<comment type="caution">
    <text evidence="1">The sequence shown here is derived from an EMBL/GenBank/DDBJ whole genome shotgun (WGS) entry which is preliminary data.</text>
</comment>
<name>A0A4V6Y1X9_9BACT</name>
<evidence type="ECO:0000313" key="1">
    <source>
        <dbReference type="EMBL" id="TKT90703.1"/>
    </source>
</evidence>
<keyword evidence="2" id="KW-1185">Reference proteome</keyword>
<dbReference type="OrthoDB" id="960890at2"/>